<evidence type="ECO:0000313" key="12">
    <source>
        <dbReference type="EMBL" id="PRQ35580.1"/>
    </source>
</evidence>
<keyword evidence="4 11" id="KW-0337">GPI-anchor biosynthesis</keyword>
<evidence type="ECO:0000256" key="7">
    <source>
        <dbReference type="ARBA" id="ARBA00022692"/>
    </source>
</evidence>
<evidence type="ECO:0000256" key="11">
    <source>
        <dbReference type="RuleBase" id="RU363112"/>
    </source>
</evidence>
<keyword evidence="7 11" id="KW-0812">Transmembrane</keyword>
<reference evidence="12 13" key="1">
    <citation type="journal article" date="2018" name="Nat. Genet.">
        <title>The Rosa genome provides new insights in the design of modern roses.</title>
        <authorList>
            <person name="Bendahmane M."/>
        </authorList>
    </citation>
    <scope>NUCLEOTIDE SEQUENCE [LARGE SCALE GENOMIC DNA]</scope>
    <source>
        <strain evidence="13">cv. Old Blush</strain>
    </source>
</reference>
<dbReference type="EMBL" id="PDCK01000043">
    <property type="protein sequence ID" value="PRQ35580.1"/>
    <property type="molecule type" value="Genomic_DNA"/>
</dbReference>
<feature type="transmembrane region" description="Helical" evidence="11">
    <location>
        <begin position="320"/>
        <end position="338"/>
    </location>
</feature>
<accession>A0A2P6QN26</accession>
<dbReference type="PANTHER" id="PTHR12468">
    <property type="entry name" value="GPI MANNOSYLTRANSFERASE 2"/>
    <property type="match status" value="1"/>
</dbReference>
<dbReference type="Proteomes" id="UP000238479">
    <property type="component" value="Chromosome 5"/>
</dbReference>
<feature type="transmembrane region" description="Helical" evidence="11">
    <location>
        <begin position="402"/>
        <end position="421"/>
    </location>
</feature>
<dbReference type="GO" id="GO:0006506">
    <property type="term" value="P:GPI anchor biosynthetic process"/>
    <property type="evidence" value="ECO:0007669"/>
    <property type="project" value="UniProtKB-UniPathway"/>
</dbReference>
<keyword evidence="9 11" id="KW-1133">Transmembrane helix</keyword>
<gene>
    <name evidence="12" type="ORF">RchiOBHm_Chr5g0081551</name>
</gene>
<dbReference type="OrthoDB" id="10252502at2759"/>
<evidence type="ECO:0000256" key="10">
    <source>
        <dbReference type="ARBA" id="ARBA00023136"/>
    </source>
</evidence>
<dbReference type="GO" id="GO:0005789">
    <property type="term" value="C:endoplasmic reticulum membrane"/>
    <property type="evidence" value="ECO:0007669"/>
    <property type="project" value="UniProtKB-SubCell"/>
</dbReference>
<keyword evidence="8 11" id="KW-0256">Endoplasmic reticulum</keyword>
<feature type="transmembrane region" description="Helical" evidence="11">
    <location>
        <begin position="126"/>
        <end position="147"/>
    </location>
</feature>
<evidence type="ECO:0000256" key="4">
    <source>
        <dbReference type="ARBA" id="ARBA00022502"/>
    </source>
</evidence>
<proteinExistence type="inferred from homology"/>
<comment type="function">
    <text evidence="11">Mannosyltransferase involved in glycosylphosphatidylinositol-anchor biosynthesis.</text>
</comment>
<evidence type="ECO:0000256" key="1">
    <source>
        <dbReference type="ARBA" id="ARBA00004477"/>
    </source>
</evidence>
<keyword evidence="6 11" id="KW-0808">Transferase</keyword>
<sequence>MSPTKSHHESTVIKYAIRSRLLVLSLIILWRTLLSPYDTSAPINPTCLSQHPDVVDQPQKHVLFPRLGLAIEASIVWDSVYYVRIAQCGYEYEQFYAFFPLLPLCISLLSRKVLAPLIPVIGHRAVLGLSGYVINNVGFVFAALYLYRLSVIILKDHEAALRASILFCFNPASIFYSSIYSETLYALFSLGGLYHLMSGKNAIAVLWLALSGFSRSNGMLNAGYFCFQTMHQAYDAVFLRKRAFLAMQVLVGGALRCICIFVPFVAFQAYGYHNICLGHFPNEMSPWCKARVPMLYNYIQNHYWGVGFLKYFQVKQLPNFLLASPILSLALCSIVHYAKSNPENFFSLGFHAPTEEKNSAAVLFTLSHENRNLKAKKQVIKQTPTLPPEESKLPASQGYSSVAALPYIFHLGFMAATAFFVMHVQVATRFLSFSPPLYWFASYIMKSPGTYKRWGYVIWTYSAAYILLGSLLFSNFYPFT</sequence>
<dbReference type="Gramene" id="PRQ35580">
    <property type="protein sequence ID" value="PRQ35580"/>
    <property type="gene ID" value="RchiOBHm_Chr5g0081551"/>
</dbReference>
<evidence type="ECO:0000313" key="13">
    <source>
        <dbReference type="Proteomes" id="UP000238479"/>
    </source>
</evidence>
<dbReference type="Pfam" id="PF04188">
    <property type="entry name" value="Mannosyl_trans2"/>
    <property type="match status" value="1"/>
</dbReference>
<dbReference type="GO" id="GO:0031501">
    <property type="term" value="C:mannosyltransferase complex"/>
    <property type="evidence" value="ECO:0007669"/>
    <property type="project" value="TreeGrafter"/>
</dbReference>
<dbReference type="AlphaFoldDB" id="A0A2P6QN26"/>
<feature type="transmembrane region" description="Helical" evidence="11">
    <location>
        <begin position="185"/>
        <end position="210"/>
    </location>
</feature>
<dbReference type="EC" id="2.4.1.-" evidence="11"/>
<evidence type="ECO:0000256" key="2">
    <source>
        <dbReference type="ARBA" id="ARBA00004687"/>
    </source>
</evidence>
<dbReference type="OMA" id="GALFIWC"/>
<protein>
    <recommendedName>
        <fullName evidence="11">GPI mannosyltransferase 2</fullName>
        <ecNumber evidence="11">2.4.1.-</ecNumber>
    </recommendedName>
</protein>
<dbReference type="PANTHER" id="PTHR12468:SF2">
    <property type="entry name" value="GPI MANNOSYLTRANSFERASE 2"/>
    <property type="match status" value="1"/>
</dbReference>
<name>A0A2P6QN26_ROSCH</name>
<evidence type="ECO:0000256" key="9">
    <source>
        <dbReference type="ARBA" id="ARBA00022989"/>
    </source>
</evidence>
<dbReference type="UniPathway" id="UPA00196"/>
<evidence type="ECO:0000256" key="8">
    <source>
        <dbReference type="ARBA" id="ARBA00022824"/>
    </source>
</evidence>
<feature type="transmembrane region" description="Helical" evidence="11">
    <location>
        <begin position="249"/>
        <end position="270"/>
    </location>
</feature>
<dbReference type="GO" id="GO:0000009">
    <property type="term" value="F:alpha-1,6-mannosyltransferase activity"/>
    <property type="evidence" value="ECO:0007669"/>
    <property type="project" value="InterPro"/>
</dbReference>
<evidence type="ECO:0000256" key="5">
    <source>
        <dbReference type="ARBA" id="ARBA00022676"/>
    </source>
</evidence>
<dbReference type="STRING" id="74649.A0A2P6QN26"/>
<evidence type="ECO:0000256" key="6">
    <source>
        <dbReference type="ARBA" id="ARBA00022679"/>
    </source>
</evidence>
<comment type="subcellular location">
    <subcellularLocation>
        <location evidence="1 11">Endoplasmic reticulum membrane</location>
        <topology evidence="1 11">Multi-pass membrane protein</topology>
    </subcellularLocation>
</comment>
<keyword evidence="5 11" id="KW-0328">Glycosyltransferase</keyword>
<organism evidence="12 13">
    <name type="scientific">Rosa chinensis</name>
    <name type="common">China rose</name>
    <dbReference type="NCBI Taxonomy" id="74649"/>
    <lineage>
        <taxon>Eukaryota</taxon>
        <taxon>Viridiplantae</taxon>
        <taxon>Streptophyta</taxon>
        <taxon>Embryophyta</taxon>
        <taxon>Tracheophyta</taxon>
        <taxon>Spermatophyta</taxon>
        <taxon>Magnoliopsida</taxon>
        <taxon>eudicotyledons</taxon>
        <taxon>Gunneridae</taxon>
        <taxon>Pentapetalae</taxon>
        <taxon>rosids</taxon>
        <taxon>fabids</taxon>
        <taxon>Rosales</taxon>
        <taxon>Rosaceae</taxon>
        <taxon>Rosoideae</taxon>
        <taxon>Rosoideae incertae sedis</taxon>
        <taxon>Rosa</taxon>
    </lineage>
</organism>
<dbReference type="InterPro" id="IPR007315">
    <property type="entry name" value="PIG-V/Gpi18"/>
</dbReference>
<comment type="caution">
    <text evidence="12">The sequence shown here is derived from an EMBL/GenBank/DDBJ whole genome shotgun (WGS) entry which is preliminary data.</text>
</comment>
<feature type="transmembrane region" description="Helical" evidence="11">
    <location>
        <begin position="456"/>
        <end position="477"/>
    </location>
</feature>
<dbReference type="GO" id="GO:0004376">
    <property type="term" value="F:GPI mannosyltransferase activity"/>
    <property type="evidence" value="ECO:0007669"/>
    <property type="project" value="InterPro"/>
</dbReference>
<evidence type="ECO:0000256" key="3">
    <source>
        <dbReference type="ARBA" id="ARBA00008698"/>
    </source>
</evidence>
<comment type="pathway">
    <text evidence="2 11">Glycolipid biosynthesis; glycosylphosphatidylinositol-anchor biosynthesis.</text>
</comment>
<keyword evidence="13" id="KW-1185">Reference proteome</keyword>
<keyword evidence="10 11" id="KW-0472">Membrane</keyword>
<comment type="caution">
    <text evidence="11">Lacks conserved residue(s) required for the propagation of feature annotation.</text>
</comment>
<comment type="similarity">
    <text evidence="3 11">Belongs to the PIGV family.</text>
</comment>